<dbReference type="GO" id="GO:0051287">
    <property type="term" value="F:NAD binding"/>
    <property type="evidence" value="ECO:0007669"/>
    <property type="project" value="InterPro"/>
</dbReference>
<dbReference type="InterPro" id="IPR050418">
    <property type="entry name" value="D-iso_2-hydroxyacid_DH_PdxB"/>
</dbReference>
<dbReference type="InterPro" id="IPR029752">
    <property type="entry name" value="D-isomer_DH_CS1"/>
</dbReference>
<evidence type="ECO:0000259" key="5">
    <source>
        <dbReference type="Pfam" id="PF00389"/>
    </source>
</evidence>
<keyword evidence="2 4" id="KW-0560">Oxidoreductase</keyword>
<proteinExistence type="inferred from homology"/>
<name>A0A5C7GL54_9FLAO</name>
<reference evidence="7 8" key="1">
    <citation type="submission" date="2019-08" db="EMBL/GenBank/DDBJ databases">
        <title>Seonamhaeicola sediminis sp. nov., isolated from marine sediment.</title>
        <authorList>
            <person name="Cao W.R."/>
        </authorList>
    </citation>
    <scope>NUCLEOTIDE SEQUENCE [LARGE SCALE GENOMIC DNA]</scope>
    <source>
        <strain evidence="7 8">1505</strain>
    </source>
</reference>
<evidence type="ECO:0000259" key="6">
    <source>
        <dbReference type="Pfam" id="PF02826"/>
    </source>
</evidence>
<dbReference type="AlphaFoldDB" id="A0A5C7GL54"/>
<evidence type="ECO:0000256" key="3">
    <source>
        <dbReference type="ARBA" id="ARBA00023027"/>
    </source>
</evidence>
<evidence type="ECO:0000256" key="2">
    <source>
        <dbReference type="ARBA" id="ARBA00023002"/>
    </source>
</evidence>
<dbReference type="RefSeq" id="WP_147766729.1">
    <property type="nucleotide sequence ID" value="NZ_VRKQ01000008.1"/>
</dbReference>
<protein>
    <submittedName>
        <fullName evidence="7">D-2-hydroxyacid dehydrogenase</fullName>
    </submittedName>
</protein>
<feature type="domain" description="D-isomer specific 2-hydroxyacid dehydrogenase catalytic" evidence="5">
    <location>
        <begin position="23"/>
        <end position="320"/>
    </location>
</feature>
<dbReference type="OrthoDB" id="9777288at2"/>
<dbReference type="SUPFAM" id="SSF52283">
    <property type="entry name" value="Formate/glycerate dehydrogenase catalytic domain-like"/>
    <property type="match status" value="1"/>
</dbReference>
<dbReference type="PROSITE" id="PS00670">
    <property type="entry name" value="D_2_HYDROXYACID_DH_2"/>
    <property type="match status" value="1"/>
</dbReference>
<dbReference type="Gene3D" id="3.40.50.720">
    <property type="entry name" value="NAD(P)-binding Rossmann-like Domain"/>
    <property type="match status" value="2"/>
</dbReference>
<evidence type="ECO:0000256" key="4">
    <source>
        <dbReference type="RuleBase" id="RU003719"/>
    </source>
</evidence>
<dbReference type="Pfam" id="PF00389">
    <property type="entry name" value="2-Hacid_dh"/>
    <property type="match status" value="1"/>
</dbReference>
<evidence type="ECO:0000313" key="7">
    <source>
        <dbReference type="EMBL" id="TXG39216.1"/>
    </source>
</evidence>
<evidence type="ECO:0000256" key="1">
    <source>
        <dbReference type="ARBA" id="ARBA00005854"/>
    </source>
</evidence>
<evidence type="ECO:0000313" key="8">
    <source>
        <dbReference type="Proteomes" id="UP000321080"/>
    </source>
</evidence>
<gene>
    <name evidence="7" type="ORF">FUA22_04895</name>
</gene>
<dbReference type="SUPFAM" id="SSF51735">
    <property type="entry name" value="NAD(P)-binding Rossmann-fold domains"/>
    <property type="match status" value="1"/>
</dbReference>
<dbReference type="InterPro" id="IPR006139">
    <property type="entry name" value="D-isomer_2_OHA_DH_cat_dom"/>
</dbReference>
<dbReference type="PROSITE" id="PS00065">
    <property type="entry name" value="D_2_HYDROXYACID_DH_1"/>
    <property type="match status" value="1"/>
</dbReference>
<dbReference type="PANTHER" id="PTHR43761:SF1">
    <property type="entry name" value="D-ISOMER SPECIFIC 2-HYDROXYACID DEHYDROGENASE CATALYTIC DOMAIN-CONTAINING PROTEIN-RELATED"/>
    <property type="match status" value="1"/>
</dbReference>
<dbReference type="Proteomes" id="UP000321080">
    <property type="component" value="Unassembled WGS sequence"/>
</dbReference>
<organism evidence="7 8">
    <name type="scientific">Seonamhaeicola maritimus</name>
    <dbReference type="NCBI Taxonomy" id="2591822"/>
    <lineage>
        <taxon>Bacteria</taxon>
        <taxon>Pseudomonadati</taxon>
        <taxon>Bacteroidota</taxon>
        <taxon>Flavobacteriia</taxon>
        <taxon>Flavobacteriales</taxon>
        <taxon>Flavobacteriaceae</taxon>
    </lineage>
</organism>
<dbReference type="InterPro" id="IPR029753">
    <property type="entry name" value="D-isomer_DH_CS"/>
</dbReference>
<comment type="similarity">
    <text evidence="1 4">Belongs to the D-isomer specific 2-hydroxyacid dehydrogenase family.</text>
</comment>
<comment type="caution">
    <text evidence="7">The sequence shown here is derived from an EMBL/GenBank/DDBJ whole genome shotgun (WGS) entry which is preliminary data.</text>
</comment>
<dbReference type="FunFam" id="3.40.50.720:FF:000203">
    <property type="entry name" value="D-3-phosphoglycerate dehydrogenase (SerA)"/>
    <property type="match status" value="1"/>
</dbReference>
<dbReference type="InterPro" id="IPR006140">
    <property type="entry name" value="D-isomer_DH_NAD-bd"/>
</dbReference>
<dbReference type="Pfam" id="PF02826">
    <property type="entry name" value="2-Hacid_dh_C"/>
    <property type="match status" value="1"/>
</dbReference>
<dbReference type="GO" id="GO:0016616">
    <property type="term" value="F:oxidoreductase activity, acting on the CH-OH group of donors, NAD or NADP as acceptor"/>
    <property type="evidence" value="ECO:0007669"/>
    <property type="project" value="InterPro"/>
</dbReference>
<keyword evidence="8" id="KW-1185">Reference proteome</keyword>
<keyword evidence="3" id="KW-0520">NAD</keyword>
<accession>A0A5C7GL54</accession>
<sequence>MKIVVLDGFTLNPGDLSWQGISKYGDLIVHERTPYNTKDIVKAIGDAEVVYTNKTPLTSEVLKNTSSVKFVGVLATGYNIVDVDVAKEMGIIVTNVPSYSTQSVAQFTMALLLEMCHNVGDHSYAVHNGDWVNAIDFCFWNSPLIELAGKTMGIIGFGSIGQSVAKVAQVFGLNILVHTRTKKPEFETETCRFVELDELFTNSDVISLHCPLFESTQGIINTKNIAKMKDGVKIINTARGGLIVEKDLANALNSGKVSGAAVDVVSAEPMKANNPLLNAKNCIITPHIAWAPKEARTRLLNTTIDNLEAYLEGNPINVVNN</sequence>
<feature type="domain" description="D-isomer specific 2-hydroxyacid dehydrogenase NAD-binding" evidence="6">
    <location>
        <begin position="109"/>
        <end position="289"/>
    </location>
</feature>
<dbReference type="InterPro" id="IPR036291">
    <property type="entry name" value="NAD(P)-bd_dom_sf"/>
</dbReference>
<dbReference type="EMBL" id="VRKQ01000008">
    <property type="protein sequence ID" value="TXG39216.1"/>
    <property type="molecule type" value="Genomic_DNA"/>
</dbReference>
<dbReference type="PANTHER" id="PTHR43761">
    <property type="entry name" value="D-ISOMER SPECIFIC 2-HYDROXYACID DEHYDROGENASE FAMILY PROTEIN (AFU_ORTHOLOGUE AFUA_1G13630)"/>
    <property type="match status" value="1"/>
</dbReference>
<dbReference type="CDD" id="cd12162">
    <property type="entry name" value="2-Hacid_dh_4"/>
    <property type="match status" value="1"/>
</dbReference>